<organism evidence="1 2">
    <name type="scientific">Teredinibacter turnerae (strain ATCC 39867 / T7901)</name>
    <dbReference type="NCBI Taxonomy" id="377629"/>
    <lineage>
        <taxon>Bacteria</taxon>
        <taxon>Pseudomonadati</taxon>
        <taxon>Pseudomonadota</taxon>
        <taxon>Gammaproteobacteria</taxon>
        <taxon>Cellvibrionales</taxon>
        <taxon>Cellvibrionaceae</taxon>
        <taxon>Teredinibacter</taxon>
    </lineage>
</organism>
<accession>C5BTD6</accession>
<reference evidence="1 2" key="1">
    <citation type="journal article" date="2009" name="PLoS ONE">
        <title>The complete genome of Teredinibacter turnerae T7901: an intracellular endosymbiont of marine wood-boring bivalves (shipworms).</title>
        <authorList>
            <person name="Yang J.C."/>
            <person name="Madupu R."/>
            <person name="Durkin A.S."/>
            <person name="Ekborg N.A."/>
            <person name="Pedamallu C.S."/>
            <person name="Hostetler J.B."/>
            <person name="Radune D."/>
            <person name="Toms B.S."/>
            <person name="Henrissat B."/>
            <person name="Coutinho P.M."/>
            <person name="Schwarz S."/>
            <person name="Field L."/>
            <person name="Trindade-Silva A.E."/>
            <person name="Soares C.A.G."/>
            <person name="Elshahawi S."/>
            <person name="Hanora A."/>
            <person name="Schmidt E.W."/>
            <person name="Haygood M.G."/>
            <person name="Posfai J."/>
            <person name="Benner J."/>
            <person name="Madinger C."/>
            <person name="Nove J."/>
            <person name="Anton B."/>
            <person name="Chaudhary K."/>
            <person name="Foster J."/>
            <person name="Holman A."/>
            <person name="Kumar S."/>
            <person name="Lessard P.A."/>
            <person name="Luyten Y.A."/>
            <person name="Slatko B."/>
            <person name="Wood N."/>
            <person name="Wu B."/>
            <person name="Teplitski M."/>
            <person name="Mougous J.D."/>
            <person name="Ward N."/>
            <person name="Eisen J.A."/>
            <person name="Badger J.H."/>
            <person name="Distel D.L."/>
        </authorList>
    </citation>
    <scope>NUCLEOTIDE SEQUENCE [LARGE SCALE GENOMIC DNA]</scope>
    <source>
        <strain evidence="2">ATCC 39867 / T7901</strain>
    </source>
</reference>
<dbReference type="Proteomes" id="UP000009080">
    <property type="component" value="Chromosome"/>
</dbReference>
<dbReference type="EMBL" id="CP001614">
    <property type="protein sequence ID" value="ACR11257.1"/>
    <property type="molecule type" value="Genomic_DNA"/>
</dbReference>
<evidence type="ECO:0000313" key="2">
    <source>
        <dbReference type="Proteomes" id="UP000009080"/>
    </source>
</evidence>
<dbReference type="AlphaFoldDB" id="C5BTD6"/>
<proteinExistence type="predicted"/>
<dbReference type="OrthoDB" id="6088159at2"/>
<name>C5BTD6_TERTT</name>
<dbReference type="eggNOG" id="ENOG50349TG">
    <property type="taxonomic scope" value="Bacteria"/>
</dbReference>
<keyword evidence="2" id="KW-1185">Reference proteome</keyword>
<dbReference type="KEGG" id="ttu:TERTU_1565"/>
<dbReference type="HOGENOM" id="CLU_1874439_0_0_6"/>
<protein>
    <submittedName>
        <fullName evidence="1">Uncharacterized protein</fullName>
    </submittedName>
</protein>
<dbReference type="RefSeq" id="WP_015817369.1">
    <property type="nucleotide sequence ID" value="NC_012997.1"/>
</dbReference>
<evidence type="ECO:0000313" key="1">
    <source>
        <dbReference type="EMBL" id="ACR11257.1"/>
    </source>
</evidence>
<dbReference type="STRING" id="377629.TERTU_1565"/>
<sequence>MSISVSAFYPDAHLKESAFANALTRVAMALAKENSNISQRSAPQIEVVFMLSGKFDSPGFEGMRIRRYDSKEATLVVESAVPEKAVNATNAQAYVIAAILDAVENAGEFLKEIEMSFNEEAHMQMVQELYPEATTS</sequence>
<gene>
    <name evidence="1" type="ordered locus">TERTU_1565</name>
</gene>